<organism evidence="18 19">
    <name type="scientific">Exophiala viscosa</name>
    <dbReference type="NCBI Taxonomy" id="2486360"/>
    <lineage>
        <taxon>Eukaryota</taxon>
        <taxon>Fungi</taxon>
        <taxon>Dikarya</taxon>
        <taxon>Ascomycota</taxon>
        <taxon>Pezizomycotina</taxon>
        <taxon>Eurotiomycetes</taxon>
        <taxon>Chaetothyriomycetidae</taxon>
        <taxon>Chaetothyriales</taxon>
        <taxon>Herpotrichiellaceae</taxon>
        <taxon>Exophiala</taxon>
    </lineage>
</organism>
<feature type="disulfide bond" evidence="15">
    <location>
        <begin position="29"/>
        <end position="69"/>
    </location>
</feature>
<evidence type="ECO:0000256" key="16">
    <source>
        <dbReference type="SAM" id="SignalP"/>
    </source>
</evidence>
<evidence type="ECO:0000256" key="3">
    <source>
        <dbReference type="ARBA" id="ARBA00010031"/>
    </source>
</evidence>
<dbReference type="Pfam" id="PF05730">
    <property type="entry name" value="CFEM"/>
    <property type="match status" value="1"/>
</dbReference>
<dbReference type="GO" id="GO:0005576">
    <property type="term" value="C:extracellular region"/>
    <property type="evidence" value="ECO:0007669"/>
    <property type="project" value="UniProtKB-SubCell"/>
</dbReference>
<dbReference type="InterPro" id="IPR008427">
    <property type="entry name" value="Extracellular_membr_CFEM_dom"/>
</dbReference>
<keyword evidence="8 15" id="KW-0479">Metal-binding</keyword>
<dbReference type="Proteomes" id="UP001203852">
    <property type="component" value="Unassembled WGS sequence"/>
</dbReference>
<feature type="chain" id="PRO_5042914100" description="CFEM domain-containing protein" evidence="16">
    <location>
        <begin position="21"/>
        <end position="182"/>
    </location>
</feature>
<keyword evidence="6 15" id="KW-0349">Heme</keyword>
<dbReference type="InterPro" id="IPR051735">
    <property type="entry name" value="CFEM_domain"/>
</dbReference>
<keyword evidence="5" id="KW-0964">Secreted</keyword>
<proteinExistence type="inferred from homology"/>
<evidence type="ECO:0000256" key="4">
    <source>
        <dbReference type="ARBA" id="ARBA00022475"/>
    </source>
</evidence>
<evidence type="ECO:0000256" key="2">
    <source>
        <dbReference type="ARBA" id="ARBA00004613"/>
    </source>
</evidence>
<gene>
    <name evidence="18" type="ORF">EDD36DRAFT_435297</name>
</gene>
<accession>A0AAN6DWV6</accession>
<evidence type="ECO:0000256" key="8">
    <source>
        <dbReference type="ARBA" id="ARBA00022723"/>
    </source>
</evidence>
<evidence type="ECO:0000313" key="18">
    <source>
        <dbReference type="EMBL" id="KAI1614145.1"/>
    </source>
</evidence>
<keyword evidence="11" id="KW-0472">Membrane</keyword>
<protein>
    <recommendedName>
        <fullName evidence="17">CFEM domain-containing protein</fullName>
    </recommendedName>
</protein>
<feature type="domain" description="CFEM" evidence="17">
    <location>
        <begin position="1"/>
        <end position="137"/>
    </location>
</feature>
<evidence type="ECO:0000256" key="9">
    <source>
        <dbReference type="ARBA" id="ARBA00022729"/>
    </source>
</evidence>
<dbReference type="AlphaFoldDB" id="A0AAN6DWV6"/>
<evidence type="ECO:0000256" key="10">
    <source>
        <dbReference type="ARBA" id="ARBA00023004"/>
    </source>
</evidence>
<comment type="similarity">
    <text evidence="3">Belongs to the RBT5 family.</text>
</comment>
<dbReference type="PANTHER" id="PTHR37928">
    <property type="entry name" value="CFEM DOMAIN PROTEIN (AFU_ORTHOLOGUE AFUA_6G14090)"/>
    <property type="match status" value="1"/>
</dbReference>
<dbReference type="PANTHER" id="PTHR37928:SF2">
    <property type="entry name" value="GPI ANCHORED CFEM DOMAIN PROTEIN (AFU_ORTHOLOGUE AFUA_6G10580)"/>
    <property type="match status" value="1"/>
</dbReference>
<dbReference type="SMART" id="SM00747">
    <property type="entry name" value="CFEM"/>
    <property type="match status" value="1"/>
</dbReference>
<feature type="disulfide bond" evidence="15">
    <location>
        <begin position="33"/>
        <end position="64"/>
    </location>
</feature>
<evidence type="ECO:0000256" key="11">
    <source>
        <dbReference type="ARBA" id="ARBA00023136"/>
    </source>
</evidence>
<keyword evidence="7" id="KW-0336">GPI-anchor</keyword>
<dbReference type="GO" id="GO:0098552">
    <property type="term" value="C:side of membrane"/>
    <property type="evidence" value="ECO:0007669"/>
    <property type="project" value="UniProtKB-KW"/>
</dbReference>
<reference evidence="18" key="1">
    <citation type="journal article" date="2022" name="bioRxiv">
        <title>Deciphering the potential niche of two novel black yeast fungi from a biological soil crust based on their genomes, phenotypes, and melanin regulation.</title>
        <authorList>
            <consortium name="DOE Joint Genome Institute"/>
            <person name="Carr E.C."/>
            <person name="Barton Q."/>
            <person name="Grambo S."/>
            <person name="Sullivan M."/>
            <person name="Renfro C.M."/>
            <person name="Kuo A."/>
            <person name="Pangilinan J."/>
            <person name="Lipzen A."/>
            <person name="Keymanesh K."/>
            <person name="Savage E."/>
            <person name="Barry K."/>
            <person name="Grigoriev I.V."/>
            <person name="Riekhof W.R."/>
            <person name="Harris S.S."/>
        </authorList>
    </citation>
    <scope>NUCLEOTIDE SEQUENCE</scope>
    <source>
        <strain evidence="18">JF 03-4F</strain>
    </source>
</reference>
<evidence type="ECO:0000256" key="12">
    <source>
        <dbReference type="ARBA" id="ARBA00023157"/>
    </source>
</evidence>
<comment type="subcellular location">
    <subcellularLocation>
        <location evidence="1">Cell membrane</location>
        <topology evidence="1">Lipid-anchor</topology>
        <topology evidence="1">GPI-anchor</topology>
    </subcellularLocation>
    <subcellularLocation>
        <location evidence="2">Secreted</location>
    </subcellularLocation>
</comment>
<keyword evidence="12 15" id="KW-1015">Disulfide bond</keyword>
<feature type="disulfide bond" evidence="15">
    <location>
        <begin position="43"/>
        <end position="50"/>
    </location>
</feature>
<evidence type="ECO:0000256" key="13">
    <source>
        <dbReference type="ARBA" id="ARBA00023180"/>
    </source>
</evidence>
<keyword evidence="19" id="KW-1185">Reference proteome</keyword>
<comment type="caution">
    <text evidence="18">The sequence shown here is derived from an EMBL/GenBank/DDBJ whole genome shotgun (WGS) entry which is preliminary data.</text>
</comment>
<feature type="binding site" description="axial binding residue" evidence="15">
    <location>
        <position position="47"/>
    </location>
    <ligand>
        <name>heme</name>
        <dbReference type="ChEBI" id="CHEBI:30413"/>
    </ligand>
    <ligandPart>
        <name>Fe</name>
        <dbReference type="ChEBI" id="CHEBI:18248"/>
    </ligandPart>
</feature>
<dbReference type="EMBL" id="MU404353">
    <property type="protein sequence ID" value="KAI1614145.1"/>
    <property type="molecule type" value="Genomic_DNA"/>
</dbReference>
<evidence type="ECO:0000256" key="14">
    <source>
        <dbReference type="ARBA" id="ARBA00023288"/>
    </source>
</evidence>
<keyword evidence="9 16" id="KW-0732">Signal</keyword>
<evidence type="ECO:0000256" key="7">
    <source>
        <dbReference type="ARBA" id="ARBA00022622"/>
    </source>
</evidence>
<evidence type="ECO:0000256" key="5">
    <source>
        <dbReference type="ARBA" id="ARBA00022525"/>
    </source>
</evidence>
<keyword evidence="4" id="KW-1003">Cell membrane</keyword>
<dbReference type="GO" id="GO:0005886">
    <property type="term" value="C:plasma membrane"/>
    <property type="evidence" value="ECO:0007669"/>
    <property type="project" value="UniProtKB-SubCell"/>
</dbReference>
<dbReference type="GO" id="GO:0046872">
    <property type="term" value="F:metal ion binding"/>
    <property type="evidence" value="ECO:0007669"/>
    <property type="project" value="UniProtKB-UniRule"/>
</dbReference>
<comment type="caution">
    <text evidence="15">Lacks conserved residue(s) required for the propagation of feature annotation.</text>
</comment>
<dbReference type="PROSITE" id="PS52012">
    <property type="entry name" value="CFEM"/>
    <property type="match status" value="1"/>
</dbReference>
<evidence type="ECO:0000313" key="19">
    <source>
        <dbReference type="Proteomes" id="UP001203852"/>
    </source>
</evidence>
<feature type="signal peptide" evidence="16">
    <location>
        <begin position="1"/>
        <end position="20"/>
    </location>
</feature>
<evidence type="ECO:0000259" key="17">
    <source>
        <dbReference type="PROSITE" id="PS52012"/>
    </source>
</evidence>
<keyword evidence="13" id="KW-0325">Glycoprotein</keyword>
<evidence type="ECO:0000256" key="15">
    <source>
        <dbReference type="PROSITE-ProRule" id="PRU01356"/>
    </source>
</evidence>
<sequence length="182" mass="18281">MRLITLISAGLFALFNVAASQDLSGLPSCAVNCAVGAIGTTGCALTDVHCICSATTFLSGVETCIQGACNATDQQGKTCPAYIKHFRELRVDSLCFGLATIQFAEKFCLSGNVTITVPAGTATTSSAPMTSVAASTTAVVTTTSSSTAAPAATYTGAAAQIRKQEWAAGLLGVLGLGAAALF</sequence>
<evidence type="ECO:0000256" key="6">
    <source>
        <dbReference type="ARBA" id="ARBA00022617"/>
    </source>
</evidence>
<keyword evidence="10 15" id="KW-0408">Iron</keyword>
<name>A0AAN6DWV6_9EURO</name>
<evidence type="ECO:0000256" key="1">
    <source>
        <dbReference type="ARBA" id="ARBA00004609"/>
    </source>
</evidence>
<keyword evidence="14" id="KW-0449">Lipoprotein</keyword>